<keyword evidence="3" id="KW-1185">Reference proteome</keyword>
<dbReference type="EMBL" id="BLJY01000004">
    <property type="protein sequence ID" value="GFF15308.1"/>
    <property type="molecule type" value="Genomic_DNA"/>
</dbReference>
<evidence type="ECO:0000256" key="1">
    <source>
        <dbReference type="ARBA" id="ARBA00038414"/>
    </source>
</evidence>
<dbReference type="PANTHER" id="PTHR28047">
    <property type="entry name" value="PROTEIN DCG1"/>
    <property type="match status" value="1"/>
</dbReference>
<comment type="caution">
    <text evidence="2">The sequence shown here is derived from an EMBL/GenBank/DDBJ whole genome shotgun (WGS) entry which is preliminary data.</text>
</comment>
<name>A0A5M3YRD1_ASPTE</name>
<dbReference type="PANTHER" id="PTHR28047:SF5">
    <property type="entry name" value="PROTEIN DCG1"/>
    <property type="match status" value="1"/>
</dbReference>
<dbReference type="Proteomes" id="UP000452235">
    <property type="component" value="Unassembled WGS sequence"/>
</dbReference>
<dbReference type="InterPro" id="IPR053714">
    <property type="entry name" value="Iso_Racemase_Enz_sf"/>
</dbReference>
<gene>
    <name evidence="2" type="ORF">ATEIFO6365_0004042700</name>
</gene>
<dbReference type="InterPro" id="IPR052186">
    <property type="entry name" value="Hydantoin_racemase-like"/>
</dbReference>
<proteinExistence type="inferred from homology"/>
<comment type="similarity">
    <text evidence="1">Belongs to the HyuE racemase family.</text>
</comment>
<dbReference type="VEuPathDB" id="FungiDB:ATEG_09080"/>
<dbReference type="AlphaFoldDB" id="A0A5M3YRD1"/>
<protein>
    <submittedName>
        <fullName evidence="2">Hydantoin racemase</fullName>
    </submittedName>
</protein>
<evidence type="ECO:0000313" key="3">
    <source>
        <dbReference type="Proteomes" id="UP000452235"/>
    </source>
</evidence>
<dbReference type="Pfam" id="PF01177">
    <property type="entry name" value="Asp_Glu_race"/>
    <property type="match status" value="1"/>
</dbReference>
<dbReference type="GO" id="GO:0047661">
    <property type="term" value="F:amino-acid racemase activity"/>
    <property type="evidence" value="ECO:0007669"/>
    <property type="project" value="InterPro"/>
</dbReference>
<sequence>MKIMFLNPVGDTICNKPFADMARRYKDPNTQVTIASLHHSAGPMAAKAHGPTETLVAAQIIQAAYQARRENYDAFVINCFGEYALDESRQIGGDMLVIGPAQSSIETALRLGRRYTMILNDDTQREHNEEALREYGTKHRPVSYRSIGMGYDEDPAEVEAKLVEQGKLAVECDGAEVLLLACTLALGWHEKLQEAIGVPVVDPAVAALKTAKLAVQMKRSCGWGTSNVGALKSPTEMELKGFRMLQEPYVFGGRIEVE</sequence>
<accession>A0A5M3YRD1</accession>
<organism evidence="2 3">
    <name type="scientific">Aspergillus terreus</name>
    <dbReference type="NCBI Taxonomy" id="33178"/>
    <lineage>
        <taxon>Eukaryota</taxon>
        <taxon>Fungi</taxon>
        <taxon>Dikarya</taxon>
        <taxon>Ascomycota</taxon>
        <taxon>Pezizomycotina</taxon>
        <taxon>Eurotiomycetes</taxon>
        <taxon>Eurotiomycetidae</taxon>
        <taxon>Eurotiales</taxon>
        <taxon>Aspergillaceae</taxon>
        <taxon>Aspergillus</taxon>
        <taxon>Aspergillus subgen. Circumdati</taxon>
    </lineage>
</organism>
<dbReference type="InterPro" id="IPR015942">
    <property type="entry name" value="Asp/Glu/hydantoin_racemase"/>
</dbReference>
<evidence type="ECO:0000313" key="2">
    <source>
        <dbReference type="EMBL" id="GFF15308.1"/>
    </source>
</evidence>
<reference evidence="2 3" key="1">
    <citation type="submission" date="2020-01" db="EMBL/GenBank/DDBJ databases">
        <title>Aspergillus terreus IFO 6365 whole genome shotgun sequence.</title>
        <authorList>
            <person name="Kanamasa S."/>
            <person name="Takahashi H."/>
        </authorList>
    </citation>
    <scope>NUCLEOTIDE SEQUENCE [LARGE SCALE GENOMIC DNA]</scope>
    <source>
        <strain evidence="2 3">IFO 6365</strain>
    </source>
</reference>
<dbReference type="Gene3D" id="3.40.50.12500">
    <property type="match status" value="1"/>
</dbReference>
<dbReference type="OrthoDB" id="412018at2759"/>